<dbReference type="Proteomes" id="UP001558613">
    <property type="component" value="Unassembled WGS sequence"/>
</dbReference>
<accession>A0ABR3M660</accession>
<keyword evidence="2" id="KW-1185">Reference proteome</keyword>
<gene>
    <name evidence="1" type="ORF">QQF64_008152</name>
</gene>
<proteinExistence type="predicted"/>
<evidence type="ECO:0000313" key="2">
    <source>
        <dbReference type="Proteomes" id="UP001558613"/>
    </source>
</evidence>
<reference evidence="1 2" key="1">
    <citation type="submission" date="2023-09" db="EMBL/GenBank/DDBJ databases">
        <authorList>
            <person name="Wang M."/>
        </authorList>
    </citation>
    <scope>NUCLEOTIDE SEQUENCE [LARGE SCALE GENOMIC DNA]</scope>
    <source>
        <strain evidence="1">GT-2023</strain>
        <tissue evidence="1">Liver</tissue>
    </source>
</reference>
<evidence type="ECO:0000313" key="1">
    <source>
        <dbReference type="EMBL" id="KAL1260325.1"/>
    </source>
</evidence>
<name>A0ABR3M660_9TELE</name>
<comment type="caution">
    <text evidence="1">The sequence shown here is derived from an EMBL/GenBank/DDBJ whole genome shotgun (WGS) entry which is preliminary data.</text>
</comment>
<organism evidence="1 2">
    <name type="scientific">Cirrhinus molitorella</name>
    <name type="common">mud carp</name>
    <dbReference type="NCBI Taxonomy" id="172907"/>
    <lineage>
        <taxon>Eukaryota</taxon>
        <taxon>Metazoa</taxon>
        <taxon>Chordata</taxon>
        <taxon>Craniata</taxon>
        <taxon>Vertebrata</taxon>
        <taxon>Euteleostomi</taxon>
        <taxon>Actinopterygii</taxon>
        <taxon>Neopterygii</taxon>
        <taxon>Teleostei</taxon>
        <taxon>Ostariophysi</taxon>
        <taxon>Cypriniformes</taxon>
        <taxon>Cyprinidae</taxon>
        <taxon>Labeoninae</taxon>
        <taxon>Labeonini</taxon>
        <taxon>Cirrhinus</taxon>
    </lineage>
</organism>
<dbReference type="EMBL" id="JAYMGO010000015">
    <property type="protein sequence ID" value="KAL1260325.1"/>
    <property type="molecule type" value="Genomic_DNA"/>
</dbReference>
<sequence length="88" mass="10647">MLLKFPHGCNRSLQWLDNSRAVSRCRRRRGKLHVLLQSFFLFRNNLKVLWDTSEFFLRQWQGRRLIKMEKKTPELTSCLQMSTFEKAS</sequence>
<protein>
    <submittedName>
        <fullName evidence="1">Uncharacterized protein</fullName>
    </submittedName>
</protein>